<dbReference type="PANTHER" id="PTHR42736:SF1">
    <property type="entry name" value="PROTEIN-GLUTAMINE GAMMA-GLUTAMYLTRANSFERASE"/>
    <property type="match status" value="1"/>
</dbReference>
<dbReference type="Pfam" id="PF01841">
    <property type="entry name" value="Transglut_core"/>
    <property type="match status" value="1"/>
</dbReference>
<dbReference type="Proteomes" id="UP000607645">
    <property type="component" value="Unassembled WGS sequence"/>
</dbReference>
<feature type="transmembrane region" description="Helical" evidence="2">
    <location>
        <begin position="46"/>
        <end position="64"/>
    </location>
</feature>
<evidence type="ECO:0000313" key="5">
    <source>
        <dbReference type="Proteomes" id="UP000607645"/>
    </source>
</evidence>
<dbReference type="SMART" id="SM00460">
    <property type="entry name" value="TGc"/>
    <property type="match status" value="1"/>
</dbReference>
<accession>A0A8J6J8M9</accession>
<organism evidence="4 5">
    <name type="scientific">Lawsonibacter faecis</name>
    <dbReference type="NCBI Taxonomy" id="2763052"/>
    <lineage>
        <taxon>Bacteria</taxon>
        <taxon>Bacillati</taxon>
        <taxon>Bacillota</taxon>
        <taxon>Clostridia</taxon>
        <taxon>Eubacteriales</taxon>
        <taxon>Oscillospiraceae</taxon>
        <taxon>Lawsonibacter</taxon>
    </lineage>
</organism>
<evidence type="ECO:0000256" key="2">
    <source>
        <dbReference type="SAM" id="Phobius"/>
    </source>
</evidence>
<feature type="transmembrane region" description="Helical" evidence="2">
    <location>
        <begin position="137"/>
        <end position="157"/>
    </location>
</feature>
<sequence>MNHVNYEKLGVQRRSVVLLADGLMLFLGVYGSIFCLVTAFQLPVDGGKLTLTCLAAAAAALIVFSVPRLGVRLLLVLAALAALAGVVVWEYGQLRVGALVCARQVVATFGWSLGTSAELDISAWVGTLSFLREVQTSTLLCQVFAGAMGLWLGWLFVRVRSFWLTFWGSFPLLLVPLSVTITPAWTPLLLLVLFWGMGVLTRLPNKRDPYGAAKTTLCVLPLAAALLAGLMVLLPGEGYQRSDQIERLRLQLTDWVTMAGREMVSGDGNLGLGGGSTEVDLTKAGPLNYDGSTALRVEADTTGHIYLRGLSAAVYTGEGWEQLPDEAYEELKSGWMRQEMNLDALTSSQFQPDAARYVDVPVPGIGDYQPINFPALADRSTHPQVNAKRYIIENLAGSTAVVYTPYQLLTTPERMTGAEFIGDAYLARGTGVWKHVLYARDEANPLSGAVLTGEDAEAEQNYRLFVREHYLQVPEDLQETLGSLLAESGIGGTVRSQEEPIHISEFDKGTIYYGSSLTVRVNITAEERLELARQVAQFLAGLTEYDPDTPLTPAGEDFVSYFLTESCRGYCMHYASAAALMLRTLGVPARYVSGYVADTVAGERVDVPDYNAHAWVEVYCDGYGWQSVEVTPGFNGDFPWERDPDETAPPSPSASATPTPDPSPTPSAPQPTHSANQPGKAKADWSWLWWLTVPAALLLLAVALVLRRKLAARSRGRRFADEDANRAVIEMYVYMERLLAFAPGRKADERAEELAKKAKFSQHILTGEEREFVRAQTEKLARETDLSQKWYQRLVLRYLYGLY</sequence>
<comment type="caution">
    <text evidence="4">The sequence shown here is derived from an EMBL/GenBank/DDBJ whole genome shotgun (WGS) entry which is preliminary data.</text>
</comment>
<feature type="transmembrane region" description="Helical" evidence="2">
    <location>
        <begin position="215"/>
        <end position="234"/>
    </location>
</feature>
<keyword evidence="2" id="KW-0472">Membrane</keyword>
<keyword evidence="2" id="KW-0812">Transmembrane</keyword>
<evidence type="ECO:0000313" key="4">
    <source>
        <dbReference type="EMBL" id="MBC5735718.1"/>
    </source>
</evidence>
<feature type="region of interest" description="Disordered" evidence="1">
    <location>
        <begin position="636"/>
        <end position="679"/>
    </location>
</feature>
<protein>
    <submittedName>
        <fullName evidence="4">Transglutaminase domain-containing protein</fullName>
    </submittedName>
</protein>
<dbReference type="EMBL" id="JACOPQ010000001">
    <property type="protein sequence ID" value="MBC5735718.1"/>
    <property type="molecule type" value="Genomic_DNA"/>
</dbReference>
<reference evidence="4" key="1">
    <citation type="submission" date="2020-08" db="EMBL/GenBank/DDBJ databases">
        <title>Genome public.</title>
        <authorList>
            <person name="Liu C."/>
            <person name="Sun Q."/>
        </authorList>
    </citation>
    <scope>NUCLEOTIDE SEQUENCE</scope>
    <source>
        <strain evidence="4">NSJ-52</strain>
    </source>
</reference>
<dbReference type="InterPro" id="IPR052901">
    <property type="entry name" value="Bact_TGase-like"/>
</dbReference>
<dbReference type="PANTHER" id="PTHR42736">
    <property type="entry name" value="PROTEIN-GLUTAMINE GAMMA-GLUTAMYLTRANSFERASE"/>
    <property type="match status" value="1"/>
</dbReference>
<dbReference type="RefSeq" id="WP_186918276.1">
    <property type="nucleotide sequence ID" value="NZ_JACOPQ010000001.1"/>
</dbReference>
<feature type="transmembrane region" description="Helical" evidence="2">
    <location>
        <begin position="185"/>
        <end position="203"/>
    </location>
</feature>
<dbReference type="InterPro" id="IPR038765">
    <property type="entry name" value="Papain-like_cys_pep_sf"/>
</dbReference>
<keyword evidence="2" id="KW-1133">Transmembrane helix</keyword>
<dbReference type="Gene3D" id="3.10.620.30">
    <property type="match status" value="1"/>
</dbReference>
<evidence type="ECO:0000259" key="3">
    <source>
        <dbReference type="SMART" id="SM00460"/>
    </source>
</evidence>
<feature type="transmembrane region" description="Helical" evidence="2">
    <location>
        <begin position="687"/>
        <end position="706"/>
    </location>
</feature>
<feature type="compositionally biased region" description="Pro residues" evidence="1">
    <location>
        <begin position="659"/>
        <end position="669"/>
    </location>
</feature>
<proteinExistence type="predicted"/>
<gene>
    <name evidence="4" type="ORF">H8S62_01665</name>
</gene>
<feature type="domain" description="Transglutaminase-like" evidence="3">
    <location>
        <begin position="563"/>
        <end position="632"/>
    </location>
</feature>
<feature type="transmembrane region" description="Helical" evidence="2">
    <location>
        <begin position="71"/>
        <end position="89"/>
    </location>
</feature>
<name>A0A8J6J8M9_9FIRM</name>
<keyword evidence="5" id="KW-1185">Reference proteome</keyword>
<dbReference type="SUPFAM" id="SSF54001">
    <property type="entry name" value="Cysteine proteinases"/>
    <property type="match status" value="1"/>
</dbReference>
<dbReference type="InterPro" id="IPR002931">
    <property type="entry name" value="Transglutaminase-like"/>
</dbReference>
<dbReference type="AlphaFoldDB" id="A0A8J6J8M9"/>
<evidence type="ECO:0000256" key="1">
    <source>
        <dbReference type="SAM" id="MobiDB-lite"/>
    </source>
</evidence>
<feature type="transmembrane region" description="Helical" evidence="2">
    <location>
        <begin position="16"/>
        <end position="40"/>
    </location>
</feature>